<feature type="domain" description="Phosphatidic acid phosphatase type 2/haloperoxidase" evidence="9">
    <location>
        <begin position="57"/>
        <end position="170"/>
    </location>
</feature>
<accession>A0ABW1JBB3</accession>
<dbReference type="InterPro" id="IPR000326">
    <property type="entry name" value="PAP2/HPO"/>
</dbReference>
<keyword evidence="4" id="KW-0378">Hydrolase</keyword>
<keyword evidence="3 8" id="KW-0812">Transmembrane</keyword>
<keyword evidence="5 8" id="KW-1133">Transmembrane helix</keyword>
<evidence type="ECO:0000313" key="11">
    <source>
        <dbReference type="Proteomes" id="UP001596189"/>
    </source>
</evidence>
<dbReference type="PANTHER" id="PTHR14969:SF62">
    <property type="entry name" value="DECAPRENYLPHOSPHORYL-5-PHOSPHORIBOSE PHOSPHATASE RV3807C-RELATED"/>
    <property type="match status" value="1"/>
</dbReference>
<dbReference type="Pfam" id="PF01569">
    <property type="entry name" value="PAP2"/>
    <property type="match status" value="1"/>
</dbReference>
<evidence type="ECO:0000259" key="9">
    <source>
        <dbReference type="SMART" id="SM00014"/>
    </source>
</evidence>
<keyword evidence="2" id="KW-1003">Cell membrane</keyword>
<feature type="region of interest" description="Disordered" evidence="7">
    <location>
        <begin position="201"/>
        <end position="232"/>
    </location>
</feature>
<evidence type="ECO:0000256" key="6">
    <source>
        <dbReference type="ARBA" id="ARBA00023136"/>
    </source>
</evidence>
<evidence type="ECO:0000256" key="5">
    <source>
        <dbReference type="ARBA" id="ARBA00022989"/>
    </source>
</evidence>
<dbReference type="SUPFAM" id="SSF48317">
    <property type="entry name" value="Acid phosphatase/Vanadium-dependent haloperoxidase"/>
    <property type="match status" value="1"/>
</dbReference>
<dbReference type="InterPro" id="IPR036938">
    <property type="entry name" value="PAP2/HPO_sf"/>
</dbReference>
<dbReference type="Gene3D" id="1.20.144.10">
    <property type="entry name" value="Phosphatidic acid phosphatase type 2/haloperoxidase"/>
    <property type="match status" value="1"/>
</dbReference>
<feature type="compositionally biased region" description="Basic and acidic residues" evidence="7">
    <location>
        <begin position="207"/>
        <end position="232"/>
    </location>
</feature>
<comment type="caution">
    <text evidence="10">The sequence shown here is derived from an EMBL/GenBank/DDBJ whole genome shotgun (WGS) entry which is preliminary data.</text>
</comment>
<dbReference type="EMBL" id="JBHSRD010000003">
    <property type="protein sequence ID" value="MFC6006569.1"/>
    <property type="molecule type" value="Genomic_DNA"/>
</dbReference>
<dbReference type="PANTHER" id="PTHR14969">
    <property type="entry name" value="SPHINGOSINE-1-PHOSPHATE PHOSPHOHYDROLASE"/>
    <property type="match status" value="1"/>
</dbReference>
<comment type="subcellular location">
    <subcellularLocation>
        <location evidence="1">Cell membrane</location>
        <topology evidence="1">Multi-pass membrane protein</topology>
    </subcellularLocation>
</comment>
<protein>
    <submittedName>
        <fullName evidence="10">Phosphatase PAP2 family protein</fullName>
    </submittedName>
</protein>
<gene>
    <name evidence="10" type="ORF">ACFQDO_05435</name>
</gene>
<evidence type="ECO:0000256" key="8">
    <source>
        <dbReference type="SAM" id="Phobius"/>
    </source>
</evidence>
<feature type="transmembrane region" description="Helical" evidence="8">
    <location>
        <begin position="29"/>
        <end position="51"/>
    </location>
</feature>
<evidence type="ECO:0000256" key="7">
    <source>
        <dbReference type="SAM" id="MobiDB-lite"/>
    </source>
</evidence>
<evidence type="ECO:0000256" key="3">
    <source>
        <dbReference type="ARBA" id="ARBA00022692"/>
    </source>
</evidence>
<evidence type="ECO:0000256" key="4">
    <source>
        <dbReference type="ARBA" id="ARBA00022801"/>
    </source>
</evidence>
<evidence type="ECO:0000256" key="1">
    <source>
        <dbReference type="ARBA" id="ARBA00004651"/>
    </source>
</evidence>
<keyword evidence="6 8" id="KW-0472">Membrane</keyword>
<feature type="transmembrane region" description="Helical" evidence="8">
    <location>
        <begin position="58"/>
        <end position="79"/>
    </location>
</feature>
<dbReference type="Proteomes" id="UP001596189">
    <property type="component" value="Unassembled WGS sequence"/>
</dbReference>
<feature type="transmembrane region" description="Helical" evidence="8">
    <location>
        <begin position="131"/>
        <end position="149"/>
    </location>
</feature>
<evidence type="ECO:0000256" key="2">
    <source>
        <dbReference type="ARBA" id="ARBA00022475"/>
    </source>
</evidence>
<name>A0ABW1JBB3_9ACTN</name>
<dbReference type="RefSeq" id="WP_345718494.1">
    <property type="nucleotide sequence ID" value="NZ_BAABFP010000008.1"/>
</dbReference>
<feature type="transmembrane region" description="Helical" evidence="8">
    <location>
        <begin position="155"/>
        <end position="173"/>
    </location>
</feature>
<sequence>MDTLRHLDDRLAVAVNDFARHTGWLHGPALAFASYGVLLFAAPLVAGVVVSRHRGPQVLAAAGWAPLGTLLAVAVNQPIGRAVAENRPYVTHPQWLRLAARTSDFSFPSDHATMAGAVVLGLWLVSRRLGLAAAVLAVLMAFTRVYVGAHYPWDVVAGLLLGGAVSGLGWLVLRGPLTRTAAALRVLPSLRAVFAADPAAAGNGRRGWQDGHRRTPRADPRPRSSGDRARVS</sequence>
<organism evidence="10 11">
    <name type="scientific">Angustibacter luteus</name>
    <dbReference type="NCBI Taxonomy" id="658456"/>
    <lineage>
        <taxon>Bacteria</taxon>
        <taxon>Bacillati</taxon>
        <taxon>Actinomycetota</taxon>
        <taxon>Actinomycetes</taxon>
        <taxon>Kineosporiales</taxon>
        <taxon>Kineosporiaceae</taxon>
    </lineage>
</organism>
<reference evidence="11" key="1">
    <citation type="journal article" date="2019" name="Int. J. Syst. Evol. Microbiol.">
        <title>The Global Catalogue of Microorganisms (GCM) 10K type strain sequencing project: providing services to taxonomists for standard genome sequencing and annotation.</title>
        <authorList>
            <consortium name="The Broad Institute Genomics Platform"/>
            <consortium name="The Broad Institute Genome Sequencing Center for Infectious Disease"/>
            <person name="Wu L."/>
            <person name="Ma J."/>
        </authorList>
    </citation>
    <scope>NUCLEOTIDE SEQUENCE [LARGE SCALE GENOMIC DNA]</scope>
    <source>
        <strain evidence="11">KACC 14249</strain>
    </source>
</reference>
<evidence type="ECO:0000313" key="10">
    <source>
        <dbReference type="EMBL" id="MFC6006569.1"/>
    </source>
</evidence>
<dbReference type="SMART" id="SM00014">
    <property type="entry name" value="acidPPc"/>
    <property type="match status" value="1"/>
</dbReference>
<proteinExistence type="predicted"/>
<keyword evidence="11" id="KW-1185">Reference proteome</keyword>